<evidence type="ECO:0000313" key="2">
    <source>
        <dbReference type="EMBL" id="MBN8660632.1"/>
    </source>
</evidence>
<dbReference type="AlphaFoldDB" id="A0A8J7PMF9"/>
<gene>
    <name evidence="2" type="ORF">J0M35_09735</name>
</gene>
<comment type="caution">
    <text evidence="2">The sequence shown here is derived from an EMBL/GenBank/DDBJ whole genome shotgun (WGS) entry which is preliminary data.</text>
</comment>
<dbReference type="InterPro" id="IPR037257">
    <property type="entry name" value="T2SS_E_N_sf"/>
</dbReference>
<evidence type="ECO:0008006" key="4">
    <source>
        <dbReference type="Google" id="ProtNLM"/>
    </source>
</evidence>
<feature type="region of interest" description="Disordered" evidence="1">
    <location>
        <begin position="1"/>
        <end position="24"/>
    </location>
</feature>
<sequence>MNSPHDRFGKFTAPSQGAAPGAPRPEQLNLAASLLCQAGLIKREQYADCEIMSRQTGLNILKMLVMSGYIKENLNTLALEAAELVLKEGITEIAAARCLHMAVERKQTIQDALSELAGTSQENQPILPPKPRSMTQLSSLLTESGAVDSQSMSNYLATQRETGLPLGRIITHAGVIDPEVVMAALTAQVYERDGYLTQVDILEILVLCYRRGIDFETALKQTGRPLPVQIAQIRTGEILVKAGLAQKSSIISALELALLKGSQIGVELINMGQIDENTLSRTLLLQDLVRQERLAMVHAPSVLKRSVLNREELSQSLAELAALVLDTSDIENLEALLKAVGVCSQANLQAIKSMLGEKTTFTEYLAALVHKQHLDDGLALCTARLLYLLRMEALKPEEAIEVLKYCKDFGVDADSALNRRRS</sequence>
<evidence type="ECO:0000256" key="1">
    <source>
        <dbReference type="SAM" id="MobiDB-lite"/>
    </source>
</evidence>
<dbReference type="EMBL" id="JAFLCK010000012">
    <property type="protein sequence ID" value="MBN8660632.1"/>
    <property type="molecule type" value="Genomic_DNA"/>
</dbReference>
<protein>
    <recommendedName>
        <fullName evidence="4">Bacteriophage N4 adsorption protein B</fullName>
    </recommendedName>
</protein>
<evidence type="ECO:0000313" key="3">
    <source>
        <dbReference type="Proteomes" id="UP000664277"/>
    </source>
</evidence>
<dbReference type="Proteomes" id="UP000664277">
    <property type="component" value="Unassembled WGS sequence"/>
</dbReference>
<accession>A0A8J7PMF9</accession>
<organism evidence="2 3">
    <name type="scientific">Candidatus Obscuribacter phosphatis</name>
    <dbReference type="NCBI Taxonomy" id="1906157"/>
    <lineage>
        <taxon>Bacteria</taxon>
        <taxon>Bacillati</taxon>
        <taxon>Candidatus Melainabacteria</taxon>
        <taxon>Candidatus Obscuribacterales</taxon>
        <taxon>Candidatus Obscuribacteraceae</taxon>
        <taxon>Candidatus Obscuribacter</taxon>
    </lineage>
</organism>
<dbReference type="SUPFAM" id="SSF160246">
    <property type="entry name" value="EspE N-terminal domain-like"/>
    <property type="match status" value="1"/>
</dbReference>
<name>A0A8J7PMF9_9BACT</name>
<proteinExistence type="predicted"/>
<reference evidence="2" key="1">
    <citation type="submission" date="2021-02" db="EMBL/GenBank/DDBJ databases">
        <title>Genome-Resolved Metagenomics of a Microbial Community Performing Photosynthetic Biological Nutrient Removal.</title>
        <authorList>
            <person name="Mcdaniel E.A."/>
        </authorList>
    </citation>
    <scope>NUCLEOTIDE SEQUENCE</scope>
    <source>
        <strain evidence="2">UWPOB_OBS1</strain>
    </source>
</reference>